<dbReference type="EC" id="5.2.1.8" evidence="6"/>
<proteinExistence type="inferred from homology"/>
<dbReference type="Proteomes" id="UP000029708">
    <property type="component" value="Unassembled WGS sequence"/>
</dbReference>
<sequence length="255" mass="26882">MKHFPRYAMTVAAVAALALSAGAFAQTGAKSKAAPPKVNKNEASYVVGWDLASQLPPIVRDEINPSIVAKALQDALSGKKPQIDEAKAKQVREAFVTELRSKAKAEYEQLAAKNKREGAAFLAANKKKPGVKTTASGLQYQVIKQGTGPHPGPKDTADINYVGTFIDGKKFDASADHKGGGPTPIPLSNVIPGFREGLELMQVGGHYKLFIPSDLAYGEQPQNGFPPNATIIFDVTLVKTTPPSPSSGGSDDSGN</sequence>
<evidence type="ECO:0000256" key="5">
    <source>
        <dbReference type="PROSITE-ProRule" id="PRU00277"/>
    </source>
</evidence>
<reference evidence="10 12" key="2">
    <citation type="submission" date="2020-08" db="EMBL/GenBank/DDBJ databases">
        <title>Genomic Encyclopedia of Type Strains, Phase IV (KMG-IV): sequencing the most valuable type-strain genomes for metagenomic binning, comparative biology and taxonomic classification.</title>
        <authorList>
            <person name="Goeker M."/>
        </authorList>
    </citation>
    <scope>NUCLEOTIDE SEQUENCE [LARGE SCALE GENOMIC DNA]</scope>
    <source>
        <strain evidence="10 12">DSM 107085</strain>
    </source>
</reference>
<dbReference type="Gene3D" id="3.10.50.40">
    <property type="match status" value="1"/>
</dbReference>
<reference evidence="9 11" key="1">
    <citation type="submission" date="2014-09" db="EMBL/GenBank/DDBJ databases">
        <title>Xanthomonadaceae 3.5X direct submission.</title>
        <authorList>
            <person name="Fang T."/>
            <person name="Wang H."/>
        </authorList>
    </citation>
    <scope>NUCLEOTIDE SEQUENCE [LARGE SCALE GENOMIC DNA]</scope>
    <source>
        <strain evidence="9 11">3.5X</strain>
    </source>
</reference>
<dbReference type="Gene3D" id="1.10.287.460">
    <property type="entry name" value="Peptidyl-prolyl cis-trans isomerase, FKBP-type, N-terminal domain"/>
    <property type="match status" value="1"/>
</dbReference>
<evidence type="ECO:0000256" key="2">
    <source>
        <dbReference type="ARBA" id="ARBA00006577"/>
    </source>
</evidence>
<dbReference type="PROSITE" id="PS50059">
    <property type="entry name" value="FKBP_PPIASE"/>
    <property type="match status" value="1"/>
</dbReference>
<comment type="caution">
    <text evidence="9">The sequence shown here is derived from an EMBL/GenBank/DDBJ whole genome shotgun (WGS) entry which is preliminary data.</text>
</comment>
<dbReference type="InterPro" id="IPR036944">
    <property type="entry name" value="PPIase_FKBP_N_sf"/>
</dbReference>
<dbReference type="EMBL" id="JACHET010000001">
    <property type="protein sequence ID" value="MBB6183080.1"/>
    <property type="molecule type" value="Genomic_DNA"/>
</dbReference>
<dbReference type="InterPro" id="IPR046357">
    <property type="entry name" value="PPIase_dom_sf"/>
</dbReference>
<gene>
    <name evidence="10" type="ORF">HNQ86_000425</name>
    <name evidence="9" type="ORF">LF63_0108945</name>
</gene>
<evidence type="ECO:0000256" key="3">
    <source>
        <dbReference type="ARBA" id="ARBA00023110"/>
    </source>
</evidence>
<protein>
    <recommendedName>
        <fullName evidence="6">Peptidyl-prolyl cis-trans isomerase</fullName>
        <ecNumber evidence="6">5.2.1.8</ecNumber>
    </recommendedName>
</protein>
<evidence type="ECO:0000313" key="12">
    <source>
        <dbReference type="Proteomes" id="UP000560000"/>
    </source>
</evidence>
<evidence type="ECO:0000259" key="8">
    <source>
        <dbReference type="PROSITE" id="PS50059"/>
    </source>
</evidence>
<comment type="catalytic activity">
    <reaction evidence="1 5 6">
        <text>[protein]-peptidylproline (omega=180) = [protein]-peptidylproline (omega=0)</text>
        <dbReference type="Rhea" id="RHEA:16237"/>
        <dbReference type="Rhea" id="RHEA-COMP:10747"/>
        <dbReference type="Rhea" id="RHEA-COMP:10748"/>
        <dbReference type="ChEBI" id="CHEBI:83833"/>
        <dbReference type="ChEBI" id="CHEBI:83834"/>
        <dbReference type="EC" id="5.2.1.8"/>
    </reaction>
</comment>
<feature type="domain" description="PPIase FKBP-type" evidence="8">
    <location>
        <begin position="154"/>
        <end position="241"/>
    </location>
</feature>
<dbReference type="Pfam" id="PF00254">
    <property type="entry name" value="FKBP_C"/>
    <property type="match status" value="1"/>
</dbReference>
<dbReference type="PANTHER" id="PTHR43811:SF19">
    <property type="entry name" value="39 KDA FK506-BINDING NUCLEAR PROTEIN"/>
    <property type="match status" value="1"/>
</dbReference>
<dbReference type="STRING" id="1543381.LF63_0108945"/>
<dbReference type="SUPFAM" id="SSF54534">
    <property type="entry name" value="FKBP-like"/>
    <property type="match status" value="1"/>
</dbReference>
<dbReference type="InterPro" id="IPR000774">
    <property type="entry name" value="PPIase_FKBP_N"/>
</dbReference>
<keyword evidence="3 5" id="KW-0697">Rotamase</keyword>
<evidence type="ECO:0000313" key="10">
    <source>
        <dbReference type="EMBL" id="MBB6183080.1"/>
    </source>
</evidence>
<evidence type="ECO:0000313" key="9">
    <source>
        <dbReference type="EMBL" id="KGI77473.1"/>
    </source>
</evidence>
<keyword evidence="7" id="KW-0732">Signal</keyword>
<dbReference type="HOGENOM" id="CLU_013615_0_2_6"/>
<feature type="chain" id="PRO_5033216285" description="Peptidyl-prolyl cis-trans isomerase" evidence="7">
    <location>
        <begin position="26"/>
        <end position="255"/>
    </location>
</feature>
<dbReference type="GO" id="GO:0006457">
    <property type="term" value="P:protein folding"/>
    <property type="evidence" value="ECO:0007669"/>
    <property type="project" value="InterPro"/>
</dbReference>
<accession>A0A099CU42</accession>
<dbReference type="RefSeq" id="WP_043101128.1">
    <property type="nucleotide sequence ID" value="NZ_JACHET010000001.1"/>
</dbReference>
<keyword evidence="11" id="KW-1185">Reference proteome</keyword>
<organism evidence="9 11">
    <name type="scientific">Oleiagrimonas soli</name>
    <dbReference type="NCBI Taxonomy" id="1543381"/>
    <lineage>
        <taxon>Bacteria</taxon>
        <taxon>Pseudomonadati</taxon>
        <taxon>Pseudomonadota</taxon>
        <taxon>Gammaproteobacteria</taxon>
        <taxon>Lysobacterales</taxon>
        <taxon>Rhodanobacteraceae</taxon>
        <taxon>Oleiagrimonas</taxon>
    </lineage>
</organism>
<dbReference type="Pfam" id="PF01346">
    <property type="entry name" value="FKBP_N"/>
    <property type="match status" value="1"/>
</dbReference>
<evidence type="ECO:0000256" key="6">
    <source>
        <dbReference type="RuleBase" id="RU003915"/>
    </source>
</evidence>
<evidence type="ECO:0000256" key="7">
    <source>
        <dbReference type="SAM" id="SignalP"/>
    </source>
</evidence>
<evidence type="ECO:0000256" key="1">
    <source>
        <dbReference type="ARBA" id="ARBA00000971"/>
    </source>
</evidence>
<dbReference type="AlphaFoldDB" id="A0A099CU42"/>
<dbReference type="InterPro" id="IPR001179">
    <property type="entry name" value="PPIase_FKBP_dom"/>
</dbReference>
<dbReference type="EMBL" id="JROI01000011">
    <property type="protein sequence ID" value="KGI77473.1"/>
    <property type="molecule type" value="Genomic_DNA"/>
</dbReference>
<keyword evidence="4 5" id="KW-0413">Isomerase</keyword>
<dbReference type="OrthoDB" id="9814548at2"/>
<name>A0A099CU42_9GAMM</name>
<feature type="signal peptide" evidence="7">
    <location>
        <begin position="1"/>
        <end position="25"/>
    </location>
</feature>
<dbReference type="PANTHER" id="PTHR43811">
    <property type="entry name" value="FKBP-TYPE PEPTIDYL-PROLYL CIS-TRANS ISOMERASE FKPA"/>
    <property type="match status" value="1"/>
</dbReference>
<comment type="similarity">
    <text evidence="2 6">Belongs to the FKBP-type PPIase family.</text>
</comment>
<dbReference type="Proteomes" id="UP000560000">
    <property type="component" value="Unassembled WGS sequence"/>
</dbReference>
<dbReference type="GO" id="GO:0003755">
    <property type="term" value="F:peptidyl-prolyl cis-trans isomerase activity"/>
    <property type="evidence" value="ECO:0007669"/>
    <property type="project" value="UniProtKB-UniRule"/>
</dbReference>
<evidence type="ECO:0000313" key="11">
    <source>
        <dbReference type="Proteomes" id="UP000029708"/>
    </source>
</evidence>
<evidence type="ECO:0000256" key="4">
    <source>
        <dbReference type="ARBA" id="ARBA00023235"/>
    </source>
</evidence>